<dbReference type="InterPro" id="IPR041698">
    <property type="entry name" value="Methyltransf_25"/>
</dbReference>
<evidence type="ECO:0000259" key="1">
    <source>
        <dbReference type="Pfam" id="PF13649"/>
    </source>
</evidence>
<proteinExistence type="predicted"/>
<dbReference type="EMBL" id="FNCV01000004">
    <property type="protein sequence ID" value="SDH08849.1"/>
    <property type="molecule type" value="Genomic_DNA"/>
</dbReference>
<dbReference type="AlphaFoldDB" id="A0A1G7ZJP2"/>
<accession>A0A1G7ZJP2</accession>
<protein>
    <submittedName>
        <fullName evidence="2">Methyltransferase domain-containing protein</fullName>
    </submittedName>
</protein>
<evidence type="ECO:0000313" key="2">
    <source>
        <dbReference type="EMBL" id="SDH08849.1"/>
    </source>
</evidence>
<dbReference type="SUPFAM" id="SSF53335">
    <property type="entry name" value="S-adenosyl-L-methionine-dependent methyltransferases"/>
    <property type="match status" value="1"/>
</dbReference>
<reference evidence="3" key="1">
    <citation type="submission" date="2016-10" db="EMBL/GenBank/DDBJ databases">
        <authorList>
            <person name="Varghese N."/>
            <person name="Submissions S."/>
        </authorList>
    </citation>
    <scope>NUCLEOTIDE SEQUENCE [LARGE SCALE GENOMIC DNA]</scope>
    <source>
        <strain evidence="3">930I</strain>
    </source>
</reference>
<dbReference type="Pfam" id="PF13649">
    <property type="entry name" value="Methyltransf_25"/>
    <property type="match status" value="1"/>
</dbReference>
<dbReference type="GO" id="GO:0008168">
    <property type="term" value="F:methyltransferase activity"/>
    <property type="evidence" value="ECO:0007669"/>
    <property type="project" value="UniProtKB-KW"/>
</dbReference>
<gene>
    <name evidence="2" type="ORF">SAMN05421742_104128</name>
</gene>
<evidence type="ECO:0000313" key="3">
    <source>
        <dbReference type="Proteomes" id="UP000217076"/>
    </source>
</evidence>
<organism evidence="2 3">
    <name type="scientific">Roseospirillum parvum</name>
    <dbReference type="NCBI Taxonomy" id="83401"/>
    <lineage>
        <taxon>Bacteria</taxon>
        <taxon>Pseudomonadati</taxon>
        <taxon>Pseudomonadota</taxon>
        <taxon>Alphaproteobacteria</taxon>
        <taxon>Rhodospirillales</taxon>
        <taxon>Rhodospirillaceae</taxon>
        <taxon>Roseospirillum</taxon>
    </lineage>
</organism>
<dbReference type="Proteomes" id="UP000217076">
    <property type="component" value="Unassembled WGS sequence"/>
</dbReference>
<dbReference type="OrthoDB" id="9800454at2"/>
<sequence>MTQSPETPEATKPRDPLGPVARIFDNGARMKGARPEGCGWTSTEAVHTRFEQLARLFEAAPQGRAITVNDLGCGYGALFNWLERRLDPPLAGYRGYDISDGMIALARQSIHDPRATFVQADRPDRPADFGLVSGTFNLMGDTPRGEWEAMIRHSLTQLAQSSRYGIAFNLLRADGPKLTGRLYTADPADWVRFATRLGRKVHLLTDYLPEDFTVLVRR</sequence>
<name>A0A1G7ZJP2_9PROT</name>
<dbReference type="RefSeq" id="WP_092617829.1">
    <property type="nucleotide sequence ID" value="NZ_FNCV01000004.1"/>
</dbReference>
<keyword evidence="2" id="KW-0808">Transferase</keyword>
<dbReference type="InterPro" id="IPR029063">
    <property type="entry name" value="SAM-dependent_MTases_sf"/>
</dbReference>
<dbReference type="STRING" id="83401.SAMN05421742_104128"/>
<dbReference type="GO" id="GO:0032259">
    <property type="term" value="P:methylation"/>
    <property type="evidence" value="ECO:0007669"/>
    <property type="project" value="UniProtKB-KW"/>
</dbReference>
<dbReference type="Gene3D" id="3.40.50.150">
    <property type="entry name" value="Vaccinia Virus protein VP39"/>
    <property type="match status" value="1"/>
</dbReference>
<dbReference type="CDD" id="cd02440">
    <property type="entry name" value="AdoMet_MTases"/>
    <property type="match status" value="1"/>
</dbReference>
<keyword evidence="2" id="KW-0489">Methyltransferase</keyword>
<feature type="domain" description="Methyltransferase" evidence="1">
    <location>
        <begin position="69"/>
        <end position="153"/>
    </location>
</feature>
<keyword evidence="3" id="KW-1185">Reference proteome</keyword>